<dbReference type="GO" id="GO:0005524">
    <property type="term" value="F:ATP binding"/>
    <property type="evidence" value="ECO:0007669"/>
    <property type="project" value="UniProtKB-KW"/>
</dbReference>
<dbReference type="Pfam" id="PF00271">
    <property type="entry name" value="Helicase_C"/>
    <property type="match status" value="1"/>
</dbReference>
<dbReference type="CDD" id="cd18787">
    <property type="entry name" value="SF2_C_DEAD"/>
    <property type="match status" value="1"/>
</dbReference>
<organism evidence="8 9">
    <name type="scientific">Marine Group III euryarchaeote CG-Bathy1</name>
    <dbReference type="NCBI Taxonomy" id="1889001"/>
    <lineage>
        <taxon>Archaea</taxon>
        <taxon>Methanobacteriati</taxon>
        <taxon>Thermoplasmatota</taxon>
        <taxon>Thermoplasmata</taxon>
        <taxon>Candidatus Thermoprofundales</taxon>
    </lineage>
</organism>
<accession>A0A1J5TDI4</accession>
<dbReference type="GO" id="GO:0016787">
    <property type="term" value="F:hydrolase activity"/>
    <property type="evidence" value="ECO:0007669"/>
    <property type="project" value="UniProtKB-KW"/>
</dbReference>
<proteinExistence type="predicted"/>
<gene>
    <name evidence="8" type="ORF">BEU04_02880</name>
</gene>
<dbReference type="SMART" id="SM00490">
    <property type="entry name" value="HELICc"/>
    <property type="match status" value="1"/>
</dbReference>
<reference evidence="8 9" key="1">
    <citation type="submission" date="2016-08" db="EMBL/GenBank/DDBJ databases">
        <title>New Insights into Marine Group III Euryarchaeota, from dark to light.</title>
        <authorList>
            <person name="Haro-Moreno J.M."/>
            <person name="Rodriguez-Valera F."/>
            <person name="Lopez-Garcia P."/>
            <person name="Moreira D."/>
            <person name="Martin-Cuadrado A.B."/>
        </authorList>
    </citation>
    <scope>NUCLEOTIDE SEQUENCE [LARGE SCALE GENOMIC DNA]</scope>
    <source>
        <strain evidence="8">CG-Bathy1</strain>
    </source>
</reference>
<evidence type="ECO:0000256" key="5">
    <source>
        <dbReference type="SAM" id="MobiDB-lite"/>
    </source>
</evidence>
<protein>
    <recommendedName>
        <fullName evidence="10">RNA helicase</fullName>
    </recommendedName>
</protein>
<keyword evidence="2" id="KW-0378">Hydrolase</keyword>
<dbReference type="SUPFAM" id="SSF52540">
    <property type="entry name" value="P-loop containing nucleoside triphosphate hydrolases"/>
    <property type="match status" value="1"/>
</dbReference>
<dbReference type="PROSITE" id="PS51192">
    <property type="entry name" value="HELICASE_ATP_BIND_1"/>
    <property type="match status" value="1"/>
</dbReference>
<dbReference type="InterPro" id="IPR014001">
    <property type="entry name" value="Helicase_ATP-bd"/>
</dbReference>
<dbReference type="InterPro" id="IPR001650">
    <property type="entry name" value="Helicase_C-like"/>
</dbReference>
<dbReference type="Gene3D" id="3.40.50.300">
    <property type="entry name" value="P-loop containing nucleotide triphosphate hydrolases"/>
    <property type="match status" value="2"/>
</dbReference>
<feature type="region of interest" description="Disordered" evidence="5">
    <location>
        <begin position="361"/>
        <end position="495"/>
    </location>
</feature>
<feature type="compositionally biased region" description="Polar residues" evidence="5">
    <location>
        <begin position="445"/>
        <end position="460"/>
    </location>
</feature>
<evidence type="ECO:0000256" key="1">
    <source>
        <dbReference type="ARBA" id="ARBA00022741"/>
    </source>
</evidence>
<evidence type="ECO:0000256" key="2">
    <source>
        <dbReference type="ARBA" id="ARBA00022801"/>
    </source>
</evidence>
<dbReference type="CDD" id="cd00268">
    <property type="entry name" value="DEADc"/>
    <property type="match status" value="1"/>
</dbReference>
<dbReference type="Pfam" id="PF00270">
    <property type="entry name" value="DEAD"/>
    <property type="match status" value="1"/>
</dbReference>
<evidence type="ECO:0000256" key="4">
    <source>
        <dbReference type="ARBA" id="ARBA00022840"/>
    </source>
</evidence>
<dbReference type="EMBL" id="MIYU01000019">
    <property type="protein sequence ID" value="OIR14389.1"/>
    <property type="molecule type" value="Genomic_DNA"/>
</dbReference>
<dbReference type="PANTHER" id="PTHR47959">
    <property type="entry name" value="ATP-DEPENDENT RNA HELICASE RHLE-RELATED"/>
    <property type="match status" value="1"/>
</dbReference>
<evidence type="ECO:0000259" key="6">
    <source>
        <dbReference type="PROSITE" id="PS51192"/>
    </source>
</evidence>
<dbReference type="GO" id="GO:0003724">
    <property type="term" value="F:RNA helicase activity"/>
    <property type="evidence" value="ECO:0007669"/>
    <property type="project" value="TreeGrafter"/>
</dbReference>
<dbReference type="GO" id="GO:0140097">
    <property type="term" value="F:catalytic activity, acting on DNA"/>
    <property type="evidence" value="ECO:0007669"/>
    <property type="project" value="UniProtKB-ARBA"/>
</dbReference>
<evidence type="ECO:0000313" key="9">
    <source>
        <dbReference type="Proteomes" id="UP000183815"/>
    </source>
</evidence>
<feature type="compositionally biased region" description="Basic residues" evidence="5">
    <location>
        <begin position="385"/>
        <end position="398"/>
    </location>
</feature>
<comment type="caution">
    <text evidence="8">The sequence shown here is derived from an EMBL/GenBank/DDBJ whole genome shotgun (WGS) entry which is preliminary data.</text>
</comment>
<evidence type="ECO:0000313" key="8">
    <source>
        <dbReference type="EMBL" id="OIR14389.1"/>
    </source>
</evidence>
<feature type="domain" description="Helicase ATP-binding" evidence="6">
    <location>
        <begin position="24"/>
        <end position="195"/>
    </location>
</feature>
<feature type="compositionally biased region" description="Basic and acidic residues" evidence="5">
    <location>
        <begin position="410"/>
        <end position="421"/>
    </location>
</feature>
<dbReference type="GO" id="GO:0003676">
    <property type="term" value="F:nucleic acid binding"/>
    <property type="evidence" value="ECO:0007669"/>
    <property type="project" value="InterPro"/>
</dbReference>
<dbReference type="SMART" id="SM00487">
    <property type="entry name" value="DEXDc"/>
    <property type="match status" value="1"/>
</dbReference>
<dbReference type="PANTHER" id="PTHR47959:SF13">
    <property type="entry name" value="ATP-DEPENDENT RNA HELICASE RHLE"/>
    <property type="match status" value="1"/>
</dbReference>
<keyword evidence="4" id="KW-0067">ATP-binding</keyword>
<dbReference type="PROSITE" id="PS51194">
    <property type="entry name" value="HELICASE_CTER"/>
    <property type="match status" value="1"/>
</dbReference>
<feature type="domain" description="Helicase C-terminal" evidence="7">
    <location>
        <begin position="221"/>
        <end position="364"/>
    </location>
</feature>
<dbReference type="InterPro" id="IPR027417">
    <property type="entry name" value="P-loop_NTPase"/>
</dbReference>
<dbReference type="GO" id="GO:0005829">
    <property type="term" value="C:cytosol"/>
    <property type="evidence" value="ECO:0007669"/>
    <property type="project" value="TreeGrafter"/>
</dbReference>
<dbReference type="InterPro" id="IPR050079">
    <property type="entry name" value="DEAD_box_RNA_helicase"/>
</dbReference>
<keyword evidence="1" id="KW-0547">Nucleotide-binding</keyword>
<dbReference type="Proteomes" id="UP000183815">
    <property type="component" value="Unassembled WGS sequence"/>
</dbReference>
<name>A0A1J5TDI4_9ARCH</name>
<sequence>MPSIVNVLKEQGITEPFEVQAKSIPSILDGNDVCCRSPTGSGKTLAFGLPLLTNCKPAHPHYPTTLIVTPTRELAEQISNVLEPLAKQIKLNVLAIYGGTSYGKQRQRLKKGVDIVVATPGRLIDLMENKMIHLNDVNAVVLDEADRMADMGFIDPVCHILDNCSKGRQTILFSATLDDDVSTLVKKYQKKPVKINVGPKEVSMESMQHFFWLTSNTKKSKIARDAVKKGGRSMIFCRTRRGVDRVGKELRAEDLNVAVIHGGLSQNQRDRAMNQFIYGDCTALVATDVAARGIDVEGVQCVIHYDPPENGKAYKHRSGRTARAGAHGSVISFVQNPQKNDINKIQRQVGIKINFTPPEFDKLPEKVKYTPPKRPRRMASSPLTNKRRRGRSRFRGKPKNSGGRFRGKPKNTEGRYREKPKNTGGRFRGKPKNSGGRFRGKPKNSEGSNVQNNVKQQVEKASSFKKNKNKFGKKNQSQNSNKKHRFNKKHSKKRR</sequence>
<evidence type="ECO:0000256" key="3">
    <source>
        <dbReference type="ARBA" id="ARBA00022806"/>
    </source>
</evidence>
<evidence type="ECO:0008006" key="10">
    <source>
        <dbReference type="Google" id="ProtNLM"/>
    </source>
</evidence>
<evidence type="ECO:0000259" key="7">
    <source>
        <dbReference type="PROSITE" id="PS51194"/>
    </source>
</evidence>
<feature type="compositionally biased region" description="Basic residues" evidence="5">
    <location>
        <begin position="463"/>
        <end position="473"/>
    </location>
</feature>
<keyword evidence="3" id="KW-0347">Helicase</keyword>
<dbReference type="InterPro" id="IPR011545">
    <property type="entry name" value="DEAD/DEAH_box_helicase_dom"/>
</dbReference>
<dbReference type="InterPro" id="IPR044742">
    <property type="entry name" value="DEAD/DEAH_RhlB"/>
</dbReference>
<feature type="compositionally biased region" description="Basic residues" evidence="5">
    <location>
        <begin position="481"/>
        <end position="495"/>
    </location>
</feature>
<dbReference type="AlphaFoldDB" id="A0A1J5TDI4"/>